<feature type="domain" description="FAS1" evidence="2">
    <location>
        <begin position="176"/>
        <end position="309"/>
    </location>
</feature>
<gene>
    <name evidence="3" type="ORF">GCM10011361_06760</name>
</gene>
<feature type="signal peptide" evidence="1">
    <location>
        <begin position="1"/>
        <end position="21"/>
    </location>
</feature>
<dbReference type="InterPro" id="IPR000782">
    <property type="entry name" value="FAS1_domain"/>
</dbReference>
<dbReference type="SMART" id="SM00554">
    <property type="entry name" value="FAS1"/>
    <property type="match status" value="3"/>
</dbReference>
<dbReference type="RefSeq" id="WP_188369296.1">
    <property type="nucleotide sequence ID" value="NZ_BMFH01000001.1"/>
</dbReference>
<keyword evidence="1" id="KW-0732">Signal</keyword>
<reference evidence="4" key="1">
    <citation type="journal article" date="2019" name="Int. J. Syst. Evol. Microbiol.">
        <title>The Global Catalogue of Microorganisms (GCM) 10K type strain sequencing project: providing services to taxonomists for standard genome sequencing and annotation.</title>
        <authorList>
            <consortium name="The Broad Institute Genomics Platform"/>
            <consortium name="The Broad Institute Genome Sequencing Center for Infectious Disease"/>
            <person name="Wu L."/>
            <person name="Ma J."/>
        </authorList>
    </citation>
    <scope>NUCLEOTIDE SEQUENCE [LARGE SCALE GENOMIC DNA]</scope>
    <source>
        <strain evidence="4">CGMCC 1.12606</strain>
    </source>
</reference>
<sequence>MKTTSNFFKAFLFVFALVVMASCSNDDGDLPVENQDPDIVDLAVATDDLSILVAALQRADLVSALQADGPFTVFAPTNAAFEAFLTANNFATLEDVPVDVLTQVLLNHVVSGEFTSGSLSTQYVSSLSTAGAGGNNLSLFINTASGVTINGISDVTTADVDATNGVVHIVDAVIGLPDIVDHALANPDLSELVGALTDGGNTTFTDLLSSDNEEFTVFAPVNAAFSAFTNPNGNELANILSNHVIIGATAVSSGLSNSYVNTAGTNADGDFLSLYINTDSGVTLNGTSNVAAADIIATNGVIHAVDAVIDIPTVVTFAVADPNFSTLVSALTELTPGTDFAGILSRTEGGNGDGFDPDFTVFAPTNEAFDALASIPDEPVLTQVLLHHVVGGAKVRSGDLTDGIMATTLEGDDITINLPGTGDNIADVTDGSGASDIGIIAVDVQAGNGVIHVLNKVMIPNTNN</sequence>
<name>A0ABQ1QT36_9FLAO</name>
<dbReference type="SUPFAM" id="SSF82153">
    <property type="entry name" value="FAS1 domain"/>
    <property type="match status" value="3"/>
</dbReference>
<accession>A0ABQ1QT36</accession>
<organism evidence="3 4">
    <name type="scientific">Muriicola marianensis</name>
    <dbReference type="NCBI Taxonomy" id="1324801"/>
    <lineage>
        <taxon>Bacteria</taxon>
        <taxon>Pseudomonadati</taxon>
        <taxon>Bacteroidota</taxon>
        <taxon>Flavobacteriia</taxon>
        <taxon>Flavobacteriales</taxon>
        <taxon>Flavobacteriaceae</taxon>
        <taxon>Muriicola</taxon>
    </lineage>
</organism>
<dbReference type="Gene3D" id="2.30.180.10">
    <property type="entry name" value="FAS1 domain"/>
    <property type="match status" value="3"/>
</dbReference>
<dbReference type="Pfam" id="PF02469">
    <property type="entry name" value="Fasciclin"/>
    <property type="match status" value="3"/>
</dbReference>
<dbReference type="PANTHER" id="PTHR10900:SF77">
    <property type="entry name" value="FI19380P1"/>
    <property type="match status" value="1"/>
</dbReference>
<keyword evidence="4" id="KW-1185">Reference proteome</keyword>
<evidence type="ECO:0000259" key="2">
    <source>
        <dbReference type="PROSITE" id="PS50213"/>
    </source>
</evidence>
<evidence type="ECO:0000256" key="1">
    <source>
        <dbReference type="SAM" id="SignalP"/>
    </source>
</evidence>
<dbReference type="PANTHER" id="PTHR10900">
    <property type="entry name" value="PERIOSTIN-RELATED"/>
    <property type="match status" value="1"/>
</dbReference>
<dbReference type="EMBL" id="BMFH01000001">
    <property type="protein sequence ID" value="GGD42417.1"/>
    <property type="molecule type" value="Genomic_DNA"/>
</dbReference>
<dbReference type="InterPro" id="IPR036378">
    <property type="entry name" value="FAS1_dom_sf"/>
</dbReference>
<feature type="chain" id="PRO_5045078724" description="FAS1 domain-containing protein" evidence="1">
    <location>
        <begin position="22"/>
        <end position="464"/>
    </location>
</feature>
<evidence type="ECO:0000313" key="3">
    <source>
        <dbReference type="EMBL" id="GGD42417.1"/>
    </source>
</evidence>
<dbReference type="Proteomes" id="UP000625780">
    <property type="component" value="Unassembled WGS sequence"/>
</dbReference>
<feature type="domain" description="FAS1" evidence="2">
    <location>
        <begin position="311"/>
        <end position="458"/>
    </location>
</feature>
<proteinExistence type="predicted"/>
<comment type="caution">
    <text evidence="3">The sequence shown here is derived from an EMBL/GenBank/DDBJ whole genome shotgun (WGS) entry which is preliminary data.</text>
</comment>
<feature type="domain" description="FAS1" evidence="2">
    <location>
        <begin position="36"/>
        <end position="174"/>
    </location>
</feature>
<dbReference type="PROSITE" id="PS51257">
    <property type="entry name" value="PROKAR_LIPOPROTEIN"/>
    <property type="match status" value="1"/>
</dbReference>
<evidence type="ECO:0000313" key="4">
    <source>
        <dbReference type="Proteomes" id="UP000625780"/>
    </source>
</evidence>
<protein>
    <recommendedName>
        <fullName evidence="2">FAS1 domain-containing protein</fullName>
    </recommendedName>
</protein>
<dbReference type="InterPro" id="IPR050904">
    <property type="entry name" value="Adhesion/Biosynth-related"/>
</dbReference>
<dbReference type="PROSITE" id="PS50213">
    <property type="entry name" value="FAS1"/>
    <property type="match status" value="3"/>
</dbReference>